<dbReference type="PANTHER" id="PTHR12203">
    <property type="entry name" value="KDEL LYS-ASP-GLU-LEU CONTAINING - RELATED"/>
    <property type="match status" value="1"/>
</dbReference>
<evidence type="ECO:0000259" key="3">
    <source>
        <dbReference type="SMART" id="SM00672"/>
    </source>
</evidence>
<dbReference type="GO" id="GO:0016301">
    <property type="term" value="F:kinase activity"/>
    <property type="evidence" value="ECO:0007669"/>
    <property type="project" value="UniProtKB-KW"/>
</dbReference>
<feature type="transmembrane region" description="Helical" evidence="2">
    <location>
        <begin position="6"/>
        <end position="26"/>
    </location>
</feature>
<dbReference type="InterPro" id="IPR051091">
    <property type="entry name" value="O-Glucosyltr/Glycosyltrsf_90"/>
</dbReference>
<dbReference type="AlphaFoldDB" id="A0A505ICN0"/>
<feature type="transmembrane region" description="Helical" evidence="2">
    <location>
        <begin position="98"/>
        <end position="119"/>
    </location>
</feature>
<proteinExistence type="predicted"/>
<evidence type="ECO:0000313" key="5">
    <source>
        <dbReference type="Proteomes" id="UP000197666"/>
    </source>
</evidence>
<accession>A0A505ICN0</accession>
<keyword evidence="2" id="KW-1133">Transmembrane helix</keyword>
<keyword evidence="4" id="KW-0418">Kinase</keyword>
<keyword evidence="2" id="KW-0812">Transmembrane</keyword>
<dbReference type="VEuPathDB" id="FungiDB:M747DRAFT_272937"/>
<comment type="caution">
    <text evidence="4">The sequence shown here is derived from an EMBL/GenBank/DDBJ whole genome shotgun (WGS) entry which is preliminary data.</text>
</comment>
<evidence type="ECO:0000256" key="1">
    <source>
        <dbReference type="SAM" id="MobiDB-lite"/>
    </source>
</evidence>
<feature type="compositionally biased region" description="Polar residues" evidence="1">
    <location>
        <begin position="286"/>
        <end position="299"/>
    </location>
</feature>
<dbReference type="VEuPathDB" id="FungiDB:An18g04440"/>
<dbReference type="InterPro" id="IPR006598">
    <property type="entry name" value="CAP10"/>
</dbReference>
<feature type="domain" description="Glycosyl transferase CAP10" evidence="3">
    <location>
        <begin position="349"/>
        <end position="537"/>
    </location>
</feature>
<sequence length="566" mass="64489">MLAATVVAEMIIFGYSWGHPLSIFALGSFKAFTYFFIIHTVCYTSWSTAVLVETFSLLSANSPFNQSSDLKAFSNVVASLLVLSQITQVLPSNLKGRWILWVFGLATIIPYIANIWTIYISNNAIVQNHPLAEIMDKARLEFEETIHKQSRTYTAACDEYRRRYKIEPPPGFEEWYQYASAHQSPIIDNYDAIYNSILPMLKLSGKAINENIKNARNLPVNDLWMCTFFGSSRKTKCSHDFRVLDRDIQHTFDTLLENIPANLPDITFLVNHLDEPRVIHPPPDNIHSSPSIKDQSRQPTWDTVSAPCLYQTNRTQTQDQQPPSQAPNLPFITDPTQAKNLCLHAEYSTMHGIFLSPTSFRPLTGLLPILSPGSLSTMTDILYPSPAYLQPDFQYTPEKDISWSQKQNTLYWAGSTTGAFATNNPKNSWHNFHRQRFGLQSRLVFDLDGNGISGRFYSLLASNSAPIKQTLFREWHDERLWPWVHYIPVSLGMEEMPEVVRYFTSSEEGRKRAGEIARSGKEWFGRAFREVDLGVWVWRVLLEMGRVGDEGRPALLVIDEESGEGV</sequence>
<organism evidence="4 5">
    <name type="scientific">Aspergillus niger</name>
    <dbReference type="NCBI Taxonomy" id="5061"/>
    <lineage>
        <taxon>Eukaryota</taxon>
        <taxon>Fungi</taxon>
        <taxon>Dikarya</taxon>
        <taxon>Ascomycota</taxon>
        <taxon>Pezizomycotina</taxon>
        <taxon>Eurotiomycetes</taxon>
        <taxon>Eurotiomycetidae</taxon>
        <taxon>Eurotiales</taxon>
        <taxon>Aspergillaceae</taxon>
        <taxon>Aspergillus</taxon>
        <taxon>Aspergillus subgen. Circumdati</taxon>
    </lineage>
</organism>
<dbReference type="VEuPathDB" id="FungiDB:ATCC64974_108200"/>
<dbReference type="Proteomes" id="UP000197666">
    <property type="component" value="Unassembled WGS sequence"/>
</dbReference>
<protein>
    <submittedName>
        <fullName evidence="4">Hydroxymethylpyrimidine kinase/phosphomethylpyrimidine kinase</fullName>
    </submittedName>
</protein>
<keyword evidence="4" id="KW-0808">Transferase</keyword>
<dbReference type="SMART" id="SM00672">
    <property type="entry name" value="CAP10"/>
    <property type="match status" value="1"/>
</dbReference>
<feature type="region of interest" description="Disordered" evidence="1">
    <location>
        <begin position="280"/>
        <end position="299"/>
    </location>
</feature>
<keyword evidence="2" id="KW-0472">Membrane</keyword>
<dbReference type="VEuPathDB" id="FungiDB:An02g02790"/>
<dbReference type="VEuPathDB" id="FungiDB:ASPNIDRAFT2_1113087"/>
<dbReference type="PANTHER" id="PTHR12203:SF61">
    <property type="entry name" value="CAPSULE PROTEIN"/>
    <property type="match status" value="1"/>
</dbReference>
<evidence type="ECO:0000313" key="4">
    <source>
        <dbReference type="EMBL" id="TPR09338.1"/>
    </source>
</evidence>
<evidence type="ECO:0000256" key="2">
    <source>
        <dbReference type="SAM" id="Phobius"/>
    </source>
</evidence>
<name>A0A505ICN0_ASPNG</name>
<dbReference type="EMBL" id="NKJJ02000003">
    <property type="protein sequence ID" value="TPR09338.1"/>
    <property type="molecule type" value="Genomic_DNA"/>
</dbReference>
<dbReference type="VEuPathDB" id="FungiDB:ATCC64974_61150"/>
<dbReference type="VEuPathDB" id="FungiDB:ASPNIDRAFT2_1121524"/>
<reference evidence="5" key="1">
    <citation type="submission" date="2018-10" db="EMBL/GenBank/DDBJ databases">
        <title>FDA dAtabase for Regulatory Grade micrObial Sequences (FDA-ARGOS): Supporting development and validation of Infectious Disease Dx tests.</title>
        <authorList>
            <person name="Kerrigan L."/>
            <person name="Tallon L."/>
            <person name="Sadzewicz L."/>
            <person name="Sengamalay N."/>
            <person name="Ott S."/>
            <person name="Godinez A."/>
            <person name="Nagaraj S."/>
            <person name="Vavikolanu K."/>
            <person name="Nadendla S."/>
            <person name="George J."/>
            <person name="Sichtig H."/>
        </authorList>
    </citation>
    <scope>NUCLEOTIDE SEQUENCE [LARGE SCALE GENOMIC DNA]</scope>
    <source>
        <strain evidence="5">FDAARGOS_311</strain>
    </source>
</reference>
<dbReference type="VEuPathDB" id="FungiDB:M747DRAFT_352465"/>
<gene>
    <name evidence="4" type="ORF">CAN33_008685</name>
</gene>